<dbReference type="InterPro" id="IPR011600">
    <property type="entry name" value="Pept_C14_caspase"/>
</dbReference>
<proteinExistence type="predicted"/>
<evidence type="ECO:0000313" key="3">
    <source>
        <dbReference type="Proteomes" id="UP000077552"/>
    </source>
</evidence>
<dbReference type="AlphaFoldDB" id="A0A1A9LBK3"/>
<accession>A0A1A9LBK3</accession>
<comment type="caution">
    <text evidence="2">The sequence shown here is derived from an EMBL/GenBank/DDBJ whole genome shotgun (WGS) entry which is preliminary data.</text>
</comment>
<name>A0A1A9LBK3_9FLAO</name>
<dbReference type="GO" id="GO:0004197">
    <property type="term" value="F:cysteine-type endopeptidase activity"/>
    <property type="evidence" value="ECO:0007669"/>
    <property type="project" value="InterPro"/>
</dbReference>
<dbReference type="Gene3D" id="3.40.50.1460">
    <property type="match status" value="1"/>
</dbReference>
<gene>
    <name evidence="2" type="ORF">A7A78_07895</name>
</gene>
<dbReference type="EMBL" id="LXIE01000050">
    <property type="protein sequence ID" value="OAD90131.1"/>
    <property type="molecule type" value="Genomic_DNA"/>
</dbReference>
<dbReference type="OrthoDB" id="8447555at2"/>
<dbReference type="Pfam" id="PF00656">
    <property type="entry name" value="Peptidase_C14"/>
    <property type="match status" value="1"/>
</dbReference>
<dbReference type="SUPFAM" id="SSF52129">
    <property type="entry name" value="Caspase-like"/>
    <property type="match status" value="1"/>
</dbReference>
<reference evidence="2 3" key="1">
    <citation type="submission" date="2016-05" db="EMBL/GenBank/DDBJ databases">
        <title>Genome sequencing of Vitellibacter soesokkakensis RSSK-12.</title>
        <authorList>
            <person name="Thevarajoo S."/>
            <person name="Selvaratnam C."/>
            <person name="Goh K.M."/>
            <person name="Chan K.-G."/>
            <person name="Chong C.S."/>
        </authorList>
    </citation>
    <scope>NUCLEOTIDE SEQUENCE [LARGE SCALE GENOMIC DNA]</scope>
    <source>
        <strain evidence="2 3">RSSK-12</strain>
    </source>
</reference>
<keyword evidence="3" id="KW-1185">Reference proteome</keyword>
<protein>
    <recommendedName>
        <fullName evidence="1">Peptidase C14 caspase domain-containing protein</fullName>
    </recommendedName>
</protein>
<dbReference type="RefSeq" id="WP_068763156.1">
    <property type="nucleotide sequence ID" value="NZ_LXIE01000050.1"/>
</dbReference>
<feature type="domain" description="Peptidase C14 caspase" evidence="1">
    <location>
        <begin position="6"/>
        <end position="268"/>
    </location>
</feature>
<dbReference type="Proteomes" id="UP000077552">
    <property type="component" value="Unassembled WGS sequence"/>
</dbReference>
<dbReference type="InterPro" id="IPR029030">
    <property type="entry name" value="Caspase-like_dom_sf"/>
</dbReference>
<organism evidence="2 3">
    <name type="scientific">Aequorivita soesokkakensis</name>
    <dbReference type="NCBI Taxonomy" id="1385699"/>
    <lineage>
        <taxon>Bacteria</taxon>
        <taxon>Pseudomonadati</taxon>
        <taxon>Bacteroidota</taxon>
        <taxon>Flavobacteriia</taxon>
        <taxon>Flavobacteriales</taxon>
        <taxon>Flavobacteriaceae</taxon>
        <taxon>Aequorivita</taxon>
    </lineage>
</organism>
<evidence type="ECO:0000313" key="2">
    <source>
        <dbReference type="EMBL" id="OAD90131.1"/>
    </source>
</evidence>
<dbReference type="STRING" id="1385699.A7A78_07895"/>
<dbReference type="GO" id="GO:0006508">
    <property type="term" value="P:proteolysis"/>
    <property type="evidence" value="ECO:0007669"/>
    <property type="project" value="InterPro"/>
</dbReference>
<sequence length="356" mass="39712">MMDQDFALIIGINNYTPVENRGLRTLHGAINDANAFEKWVLDPKGGNIPEANCFKITSTETPLNPIQDQIDEAAVAILDEAVKNPEGCRRLYFYFAGHGLGVQFDEKNTALCLSKWSDTRRNTALSSSKYEDVLVRYGAFKEIIFLMDCCRNTKINVQPLQPTFDTSFSGDTVGATNVFTAYATLYQDQSFEVDVISNANPVDLTDVDSLTRAEKRGVFTKVLLEALQGGAADEQGIINADRLRDYLQQQIPPLANKHGYKQTPQIKHTFGANIPLFQLNVITGEVDCTIQIASSIKNEIELFSNKGLEKIFNPMDSETIAIKLLPGDYFIKEKDTSKVLLFKVLANGKDQNFKFL</sequence>
<evidence type="ECO:0000259" key="1">
    <source>
        <dbReference type="Pfam" id="PF00656"/>
    </source>
</evidence>